<feature type="binding site" evidence="1">
    <location>
        <position position="15"/>
    </location>
    <ligand>
        <name>Zn(2+)</name>
        <dbReference type="ChEBI" id="CHEBI:29105"/>
    </ligand>
</feature>
<dbReference type="PANTHER" id="PTHR42912">
    <property type="entry name" value="METHYLTRANSFERASE"/>
    <property type="match status" value="1"/>
</dbReference>
<sequence length="279" mass="31569">MVAQNIQPIYLCPLCKASLQSETTGLVCPAGHRFDKAKEGYVNLLPVQKKKSKDPGDNKEMMQARRLFLESGSYQALSDRVGELVLGLPVSPATILDLGCGEGYYTHRLQQVLAKEDIWPQLYGLDISRAALKAAAKRYPQIHFCVASSFDTPFASEFFDLVVRIYAPSKPEELKRLVKPGGHLLTVSAGPMHHFAVKQRIYDTPRLHEDSVEQIDGFEIVSSERLQWQLEMENPELILAFLEMTPYAWKFTPEARTQLAGEPFSCELDFRINLQRRVL</sequence>
<keyword evidence="1" id="KW-0479">Metal-binding</keyword>
<dbReference type="EMBL" id="CP000507">
    <property type="protein sequence ID" value="ABM00177.1"/>
    <property type="molecule type" value="Genomic_DNA"/>
</dbReference>
<feature type="domain" description="Methyltransferase" evidence="3">
    <location>
        <begin position="93"/>
        <end position="209"/>
    </location>
</feature>
<feature type="binding site" evidence="2">
    <location>
        <begin position="102"/>
        <end position="103"/>
    </location>
    <ligand>
        <name>S-adenosyl-L-methionine</name>
        <dbReference type="ChEBI" id="CHEBI:59789"/>
    </ligand>
</feature>
<gene>
    <name evidence="5" type="ordered locus">Sama_1971</name>
</gene>
<feature type="binding site" evidence="2">
    <location>
        <position position="74"/>
    </location>
    <ligand>
        <name>S-adenosyl-L-methionine</name>
        <dbReference type="ChEBI" id="CHEBI:59789"/>
    </ligand>
</feature>
<dbReference type="Proteomes" id="UP000009175">
    <property type="component" value="Chromosome"/>
</dbReference>
<evidence type="ECO:0000256" key="2">
    <source>
        <dbReference type="PIRSR" id="PIRSR018249-2"/>
    </source>
</evidence>
<feature type="binding site" evidence="2">
    <location>
        <position position="193"/>
    </location>
    <ligand>
        <name>S-adenosyl-L-methionine</name>
        <dbReference type="ChEBI" id="CHEBI:59789"/>
    </ligand>
</feature>
<dbReference type="InterPro" id="IPR025714">
    <property type="entry name" value="Methyltranfer_dom"/>
</dbReference>
<dbReference type="CDD" id="cd02440">
    <property type="entry name" value="AdoMet_MTases"/>
    <property type="match status" value="1"/>
</dbReference>
<dbReference type="GO" id="GO:0046872">
    <property type="term" value="F:metal ion binding"/>
    <property type="evidence" value="ECO:0007669"/>
    <property type="project" value="UniProtKB-KW"/>
</dbReference>
<keyword evidence="5" id="KW-0808">Transferase</keyword>
<dbReference type="OrthoDB" id="108476at2"/>
<evidence type="ECO:0000313" key="6">
    <source>
        <dbReference type="Proteomes" id="UP000009175"/>
    </source>
</evidence>
<evidence type="ECO:0000313" key="5">
    <source>
        <dbReference type="EMBL" id="ABM00177.1"/>
    </source>
</evidence>
<accession>A1S720</accession>
<dbReference type="NCBIfam" id="NF008300">
    <property type="entry name" value="PRK11088.1"/>
    <property type="match status" value="1"/>
</dbReference>
<protein>
    <submittedName>
        <fullName evidence="5">rRNA (Guanine-N(1)-)-methyltransferase</fullName>
    </submittedName>
</protein>
<keyword evidence="2" id="KW-0949">S-adenosyl-L-methionine</keyword>
<proteinExistence type="predicted"/>
<dbReference type="InterPro" id="IPR048647">
    <property type="entry name" value="RlmA_N"/>
</dbReference>
<dbReference type="GO" id="GO:0008168">
    <property type="term" value="F:methyltransferase activity"/>
    <property type="evidence" value="ECO:0007669"/>
    <property type="project" value="UniProtKB-KW"/>
</dbReference>
<dbReference type="PANTHER" id="PTHR42912:SF45">
    <property type="entry name" value="23S RRNA (GUANINE(745)-N(1))-METHYLTRANSFERASE"/>
    <property type="match status" value="1"/>
</dbReference>
<dbReference type="eggNOG" id="COG2226">
    <property type="taxonomic scope" value="Bacteria"/>
</dbReference>
<dbReference type="GO" id="GO:0032259">
    <property type="term" value="P:methylation"/>
    <property type="evidence" value="ECO:0007669"/>
    <property type="project" value="UniProtKB-KW"/>
</dbReference>
<evidence type="ECO:0000259" key="3">
    <source>
        <dbReference type="Pfam" id="PF13847"/>
    </source>
</evidence>
<dbReference type="HOGENOM" id="CLU_050931_0_0_6"/>
<dbReference type="KEGG" id="saz:Sama_1971"/>
<organism evidence="5 6">
    <name type="scientific">Shewanella amazonensis (strain ATCC BAA-1098 / SB2B)</name>
    <dbReference type="NCBI Taxonomy" id="326297"/>
    <lineage>
        <taxon>Bacteria</taxon>
        <taxon>Pseudomonadati</taxon>
        <taxon>Pseudomonadota</taxon>
        <taxon>Gammaproteobacteria</taxon>
        <taxon>Alteromonadales</taxon>
        <taxon>Shewanellaceae</taxon>
        <taxon>Shewanella</taxon>
    </lineage>
</organism>
<dbReference type="InterPro" id="IPR050508">
    <property type="entry name" value="Methyltransf_Superfamily"/>
</dbReference>
<feature type="binding site" evidence="1">
    <location>
        <position position="28"/>
    </location>
    <ligand>
        <name>Zn(2+)</name>
        <dbReference type="ChEBI" id="CHEBI:29105"/>
    </ligand>
</feature>
<evidence type="ECO:0000259" key="4">
    <source>
        <dbReference type="Pfam" id="PF21302"/>
    </source>
</evidence>
<dbReference type="Pfam" id="PF21302">
    <property type="entry name" value="Zn_ribbon_RlmA"/>
    <property type="match status" value="1"/>
</dbReference>
<feature type="binding site" evidence="1">
    <location>
        <position position="12"/>
    </location>
    <ligand>
        <name>Zn(2+)</name>
        <dbReference type="ChEBI" id="CHEBI:29105"/>
    </ligand>
</feature>
<dbReference type="RefSeq" id="WP_011760084.1">
    <property type="nucleotide sequence ID" value="NC_008700.1"/>
</dbReference>
<dbReference type="InterPro" id="IPR029063">
    <property type="entry name" value="SAM-dependent_MTases_sf"/>
</dbReference>
<keyword evidence="1" id="KW-0862">Zinc</keyword>
<keyword evidence="6" id="KW-1185">Reference proteome</keyword>
<name>A1S720_SHEAM</name>
<dbReference type="InterPro" id="IPR016718">
    <property type="entry name" value="rRNA_m1G-MeTrfase_A_prd"/>
</dbReference>
<dbReference type="PIRSF" id="PIRSF018249">
    <property type="entry name" value="MyrA_prd"/>
    <property type="match status" value="1"/>
</dbReference>
<dbReference type="STRING" id="326297.Sama_1971"/>
<feature type="domain" description="23S rRNA (guanine(745)-N(1))-methyltransferase N-terminal" evidence="4">
    <location>
        <begin position="10"/>
        <end position="53"/>
    </location>
</feature>
<dbReference type="Pfam" id="PF13847">
    <property type="entry name" value="Methyltransf_31"/>
    <property type="match status" value="1"/>
</dbReference>
<keyword evidence="5" id="KW-0489">Methyltransferase</keyword>
<dbReference type="SUPFAM" id="SSF53335">
    <property type="entry name" value="S-adenosyl-L-methionine-dependent methyltransferases"/>
    <property type="match status" value="1"/>
</dbReference>
<dbReference type="AlphaFoldDB" id="A1S720"/>
<reference evidence="5 6" key="1">
    <citation type="submission" date="2006-12" db="EMBL/GenBank/DDBJ databases">
        <title>Complete sequence of Shewanella amazonensis SB2B.</title>
        <authorList>
            <consortium name="US DOE Joint Genome Institute"/>
            <person name="Copeland A."/>
            <person name="Lucas S."/>
            <person name="Lapidus A."/>
            <person name="Barry K."/>
            <person name="Detter J.C."/>
            <person name="Glavina del Rio T."/>
            <person name="Hammon N."/>
            <person name="Israni S."/>
            <person name="Dalin E."/>
            <person name="Tice H."/>
            <person name="Pitluck S."/>
            <person name="Munk A.C."/>
            <person name="Brettin T."/>
            <person name="Bruce D."/>
            <person name="Han C."/>
            <person name="Tapia R."/>
            <person name="Gilna P."/>
            <person name="Schmutz J."/>
            <person name="Larimer F."/>
            <person name="Land M."/>
            <person name="Hauser L."/>
            <person name="Kyrpides N."/>
            <person name="Mikhailova N."/>
            <person name="Fredrickson J."/>
            <person name="Richardson P."/>
        </authorList>
    </citation>
    <scope>NUCLEOTIDE SEQUENCE [LARGE SCALE GENOMIC DNA]</scope>
    <source>
        <strain evidence="6">ATCC BAA-1098 / SB2B</strain>
    </source>
</reference>
<feature type="binding site" evidence="1">
    <location>
        <position position="32"/>
    </location>
    <ligand>
        <name>Zn(2+)</name>
        <dbReference type="ChEBI" id="CHEBI:29105"/>
    </ligand>
</feature>
<evidence type="ECO:0000256" key="1">
    <source>
        <dbReference type="PIRSR" id="PIRSR018249-1"/>
    </source>
</evidence>
<dbReference type="Gene3D" id="3.40.50.150">
    <property type="entry name" value="Vaccinia Virus protein VP39"/>
    <property type="match status" value="1"/>
</dbReference>